<dbReference type="AlphaFoldDB" id="A0A835YZT9"/>
<evidence type="ECO:0000313" key="2">
    <source>
        <dbReference type="EMBL" id="KAG5183779.1"/>
    </source>
</evidence>
<keyword evidence="3" id="KW-1185">Reference proteome</keyword>
<organism evidence="2 3">
    <name type="scientific">Tribonema minus</name>
    <dbReference type="NCBI Taxonomy" id="303371"/>
    <lineage>
        <taxon>Eukaryota</taxon>
        <taxon>Sar</taxon>
        <taxon>Stramenopiles</taxon>
        <taxon>Ochrophyta</taxon>
        <taxon>PX clade</taxon>
        <taxon>Xanthophyceae</taxon>
        <taxon>Tribonematales</taxon>
        <taxon>Tribonemataceae</taxon>
        <taxon>Tribonema</taxon>
    </lineage>
</organism>
<feature type="region of interest" description="Disordered" evidence="1">
    <location>
        <begin position="191"/>
        <end position="215"/>
    </location>
</feature>
<evidence type="ECO:0000313" key="3">
    <source>
        <dbReference type="Proteomes" id="UP000664859"/>
    </source>
</evidence>
<protein>
    <submittedName>
        <fullName evidence="2">Uncharacterized protein</fullName>
    </submittedName>
</protein>
<name>A0A835YZT9_9STRA</name>
<proteinExistence type="predicted"/>
<dbReference type="Proteomes" id="UP000664859">
    <property type="component" value="Unassembled WGS sequence"/>
</dbReference>
<comment type="caution">
    <text evidence="2">The sequence shown here is derived from an EMBL/GenBank/DDBJ whole genome shotgun (WGS) entry which is preliminary data.</text>
</comment>
<reference evidence="2" key="1">
    <citation type="submission" date="2021-02" db="EMBL/GenBank/DDBJ databases">
        <title>First Annotated Genome of the Yellow-green Alga Tribonema minus.</title>
        <authorList>
            <person name="Mahan K.M."/>
        </authorList>
    </citation>
    <scope>NUCLEOTIDE SEQUENCE</scope>
    <source>
        <strain evidence="2">UTEX B ZZ1240</strain>
    </source>
</reference>
<gene>
    <name evidence="2" type="ORF">JKP88DRAFT_220231</name>
</gene>
<accession>A0A835YZT9</accession>
<dbReference type="EMBL" id="JAFCMP010000190">
    <property type="protein sequence ID" value="KAG5183779.1"/>
    <property type="molecule type" value="Genomic_DNA"/>
</dbReference>
<evidence type="ECO:0000256" key="1">
    <source>
        <dbReference type="SAM" id="MobiDB-lite"/>
    </source>
</evidence>
<sequence length="215" mass="23336">MARNATKPNDCLVPESSAQQVCTPQAFAKTPTVQPAALQASAMRGVASAACLLNQLSQGDGAESAAVAAATGLAAASTASRCAASIGAPALRIPLPVACRQRAVLRSSRSLRRRCRRCCRNVARSAATRACLRRRCCCHRQQRSLQLIAASAVCRQRACARSHRSVRRLRCFCEHKLTSCRCRRRRRRRRRTTAALVPPSATPQQDLPKPCHCHA</sequence>